<dbReference type="Proteomes" id="UP001482620">
    <property type="component" value="Unassembled WGS sequence"/>
</dbReference>
<name>A0ABV0VIR3_9TELE</name>
<gene>
    <name evidence="1" type="ORF">ILYODFUR_031497</name>
</gene>
<comment type="caution">
    <text evidence="1">The sequence shown here is derived from an EMBL/GenBank/DDBJ whole genome shotgun (WGS) entry which is preliminary data.</text>
</comment>
<reference evidence="1 2" key="1">
    <citation type="submission" date="2021-06" db="EMBL/GenBank/DDBJ databases">
        <authorList>
            <person name="Palmer J.M."/>
        </authorList>
    </citation>
    <scope>NUCLEOTIDE SEQUENCE [LARGE SCALE GENOMIC DNA]</scope>
    <source>
        <strain evidence="2">if_2019</strain>
        <tissue evidence="1">Muscle</tissue>
    </source>
</reference>
<sequence>MPPYRLKALTDSGVRDSVDTHMDSYPSMQSSPFMYLYSVSHNELFGRKKSSHQTFISDTELIRIESQHHLVVEMESNFKERVSEEIRKYKCLCDASMREYKDFQRTKNM</sequence>
<accession>A0ABV0VIR3</accession>
<organism evidence="1 2">
    <name type="scientific">Ilyodon furcidens</name>
    <name type="common">goldbreast splitfin</name>
    <dbReference type="NCBI Taxonomy" id="33524"/>
    <lineage>
        <taxon>Eukaryota</taxon>
        <taxon>Metazoa</taxon>
        <taxon>Chordata</taxon>
        <taxon>Craniata</taxon>
        <taxon>Vertebrata</taxon>
        <taxon>Euteleostomi</taxon>
        <taxon>Actinopterygii</taxon>
        <taxon>Neopterygii</taxon>
        <taxon>Teleostei</taxon>
        <taxon>Neoteleostei</taxon>
        <taxon>Acanthomorphata</taxon>
        <taxon>Ovalentaria</taxon>
        <taxon>Atherinomorphae</taxon>
        <taxon>Cyprinodontiformes</taxon>
        <taxon>Goodeidae</taxon>
        <taxon>Ilyodon</taxon>
    </lineage>
</organism>
<protein>
    <submittedName>
        <fullName evidence="1">Uncharacterized protein</fullName>
    </submittedName>
</protein>
<proteinExistence type="predicted"/>
<evidence type="ECO:0000313" key="2">
    <source>
        <dbReference type="Proteomes" id="UP001482620"/>
    </source>
</evidence>
<evidence type="ECO:0000313" key="1">
    <source>
        <dbReference type="EMBL" id="MEQ2257140.1"/>
    </source>
</evidence>
<keyword evidence="2" id="KW-1185">Reference proteome</keyword>
<dbReference type="EMBL" id="JAHRIQ010109169">
    <property type="protein sequence ID" value="MEQ2257140.1"/>
    <property type="molecule type" value="Genomic_DNA"/>
</dbReference>